<evidence type="ECO:0000259" key="6">
    <source>
        <dbReference type="PROSITE" id="PS50928"/>
    </source>
</evidence>
<organism evidence="7 8">
    <name type="scientific">Oceaniradius stylonematis</name>
    <dbReference type="NCBI Taxonomy" id="2184161"/>
    <lineage>
        <taxon>Bacteria</taxon>
        <taxon>Pseudomonadati</taxon>
        <taxon>Pseudomonadota</taxon>
        <taxon>Alphaproteobacteria</taxon>
        <taxon>Hyphomicrobiales</taxon>
        <taxon>Ahrensiaceae</taxon>
        <taxon>Oceaniradius</taxon>
    </lineage>
</organism>
<sequence>MGDGREIFGIVVLSVQVSLTASLIGMAIGAPLGGWICTLRGRARRIWLAIFSALLAVPTVVVGLIVYILLSRSGPLGWLDILFTPTAIVIAQVIITLPVITVFSHRACAGQWAEHGDQIRLDIRARWRQVTELMRMARAGLVTAFLVAFGRAISEVGAVMIVGGNIRGSTRVMTTAITLETRQGNFNVAVALGVILVAISFLVTVLTWWVTRERGQRTNTA</sequence>
<comment type="subcellular location">
    <subcellularLocation>
        <location evidence="1 5">Cell membrane</location>
        <topology evidence="1 5">Multi-pass membrane protein</topology>
    </subcellularLocation>
</comment>
<dbReference type="EMBL" id="QFWV02000008">
    <property type="protein sequence ID" value="RKF05710.1"/>
    <property type="molecule type" value="Genomic_DNA"/>
</dbReference>
<keyword evidence="3 5" id="KW-1133">Transmembrane helix</keyword>
<evidence type="ECO:0000256" key="4">
    <source>
        <dbReference type="ARBA" id="ARBA00023136"/>
    </source>
</evidence>
<dbReference type="GO" id="GO:0005886">
    <property type="term" value="C:plasma membrane"/>
    <property type="evidence" value="ECO:0007669"/>
    <property type="project" value="UniProtKB-SubCell"/>
</dbReference>
<feature type="transmembrane region" description="Helical" evidence="5">
    <location>
        <begin position="6"/>
        <end position="34"/>
    </location>
</feature>
<name>A0A3A8ADH7_9HYPH</name>
<keyword evidence="4 5" id="KW-0472">Membrane</keyword>
<dbReference type="InterPro" id="IPR000515">
    <property type="entry name" value="MetI-like"/>
</dbReference>
<dbReference type="PROSITE" id="PS50928">
    <property type="entry name" value="ABC_TM1"/>
    <property type="match status" value="1"/>
</dbReference>
<dbReference type="AlphaFoldDB" id="A0A3A8ADH7"/>
<evidence type="ECO:0000313" key="7">
    <source>
        <dbReference type="EMBL" id="RKF05710.1"/>
    </source>
</evidence>
<dbReference type="GO" id="GO:0055085">
    <property type="term" value="P:transmembrane transport"/>
    <property type="evidence" value="ECO:0007669"/>
    <property type="project" value="InterPro"/>
</dbReference>
<evidence type="ECO:0000256" key="1">
    <source>
        <dbReference type="ARBA" id="ARBA00004651"/>
    </source>
</evidence>
<dbReference type="NCBIfam" id="NF038017">
    <property type="entry name" value="ABC_perm1"/>
    <property type="match status" value="1"/>
</dbReference>
<dbReference type="OrthoDB" id="9781724at2"/>
<dbReference type="Proteomes" id="UP000246132">
    <property type="component" value="Unassembled WGS sequence"/>
</dbReference>
<dbReference type="RefSeq" id="WP_109766341.1">
    <property type="nucleotide sequence ID" value="NZ_JASHJQ010000010.1"/>
</dbReference>
<dbReference type="CDD" id="cd06261">
    <property type="entry name" value="TM_PBP2"/>
    <property type="match status" value="1"/>
</dbReference>
<dbReference type="InterPro" id="IPR049783">
    <property type="entry name" value="ABC_perm_TupB-like"/>
</dbReference>
<proteinExistence type="inferred from homology"/>
<comment type="similarity">
    <text evidence="5">Belongs to the binding-protein-dependent transport system permease family.</text>
</comment>
<evidence type="ECO:0000256" key="3">
    <source>
        <dbReference type="ARBA" id="ARBA00022989"/>
    </source>
</evidence>
<keyword evidence="2 5" id="KW-0812">Transmembrane</keyword>
<accession>A0A3A8ADH7</accession>
<reference evidence="7 8" key="1">
    <citation type="journal article" date="2018" name="Int. J. Syst. Bacteriol.">
        <title>Oceaniradius stylonemae gen. nov., sp. nov., isolated from a red alga, Stylonema cornu-cervi.</title>
        <authorList>
            <person name="Jeong S."/>
        </authorList>
    </citation>
    <scope>NUCLEOTIDE SEQUENCE [LARGE SCALE GENOMIC DNA]</scope>
    <source>
        <strain evidence="7 8">StC1</strain>
    </source>
</reference>
<feature type="transmembrane region" description="Helical" evidence="5">
    <location>
        <begin position="141"/>
        <end position="166"/>
    </location>
</feature>
<gene>
    <name evidence="7" type="ORF">DEM25_013995</name>
</gene>
<dbReference type="Pfam" id="PF00528">
    <property type="entry name" value="BPD_transp_1"/>
    <property type="match status" value="1"/>
</dbReference>
<keyword evidence="8" id="KW-1185">Reference proteome</keyword>
<evidence type="ECO:0000313" key="8">
    <source>
        <dbReference type="Proteomes" id="UP000246132"/>
    </source>
</evidence>
<protein>
    <submittedName>
        <fullName evidence="7">ABC transporter permease subunit</fullName>
    </submittedName>
</protein>
<dbReference type="PANTHER" id="PTHR43632">
    <property type="entry name" value="PERMEASE COMPONENT OF TUNGSTATE ABC TRANSPORTER"/>
    <property type="match status" value="1"/>
</dbReference>
<feature type="transmembrane region" description="Helical" evidence="5">
    <location>
        <begin position="82"/>
        <end position="103"/>
    </location>
</feature>
<feature type="domain" description="ABC transmembrane type-1" evidence="6">
    <location>
        <begin position="11"/>
        <end position="207"/>
    </location>
</feature>
<dbReference type="Gene3D" id="1.10.3720.10">
    <property type="entry name" value="MetI-like"/>
    <property type="match status" value="1"/>
</dbReference>
<comment type="caution">
    <text evidence="7">The sequence shown here is derived from an EMBL/GenBank/DDBJ whole genome shotgun (WGS) entry which is preliminary data.</text>
</comment>
<keyword evidence="5" id="KW-0813">Transport</keyword>
<evidence type="ECO:0000256" key="2">
    <source>
        <dbReference type="ARBA" id="ARBA00022692"/>
    </source>
</evidence>
<dbReference type="PANTHER" id="PTHR43632:SF1">
    <property type="entry name" value="PERMEASE COMPONENT OF TUNGSTATE ABC TRANSPORTER"/>
    <property type="match status" value="1"/>
</dbReference>
<feature type="transmembrane region" description="Helical" evidence="5">
    <location>
        <begin position="46"/>
        <end position="70"/>
    </location>
</feature>
<dbReference type="SUPFAM" id="SSF161098">
    <property type="entry name" value="MetI-like"/>
    <property type="match status" value="1"/>
</dbReference>
<feature type="transmembrane region" description="Helical" evidence="5">
    <location>
        <begin position="186"/>
        <end position="210"/>
    </location>
</feature>
<dbReference type="InterPro" id="IPR035906">
    <property type="entry name" value="MetI-like_sf"/>
</dbReference>
<evidence type="ECO:0000256" key="5">
    <source>
        <dbReference type="RuleBase" id="RU363032"/>
    </source>
</evidence>